<organism evidence="2 3">
    <name type="scientific">Pleurodeles waltl</name>
    <name type="common">Iberian ribbed newt</name>
    <dbReference type="NCBI Taxonomy" id="8319"/>
    <lineage>
        <taxon>Eukaryota</taxon>
        <taxon>Metazoa</taxon>
        <taxon>Chordata</taxon>
        <taxon>Craniata</taxon>
        <taxon>Vertebrata</taxon>
        <taxon>Euteleostomi</taxon>
        <taxon>Amphibia</taxon>
        <taxon>Batrachia</taxon>
        <taxon>Caudata</taxon>
        <taxon>Salamandroidea</taxon>
        <taxon>Salamandridae</taxon>
        <taxon>Pleurodelinae</taxon>
        <taxon>Pleurodeles</taxon>
    </lineage>
</organism>
<feature type="region of interest" description="Disordered" evidence="1">
    <location>
        <begin position="15"/>
        <end position="48"/>
    </location>
</feature>
<proteinExistence type="predicted"/>
<evidence type="ECO:0000313" key="2">
    <source>
        <dbReference type="EMBL" id="KAJ1207625.1"/>
    </source>
</evidence>
<name>A0AAV7W434_PLEWA</name>
<reference evidence="2" key="1">
    <citation type="journal article" date="2022" name="bioRxiv">
        <title>Sequencing and chromosome-scale assembly of the giantPleurodeles waltlgenome.</title>
        <authorList>
            <person name="Brown T."/>
            <person name="Elewa A."/>
            <person name="Iarovenko S."/>
            <person name="Subramanian E."/>
            <person name="Araus A.J."/>
            <person name="Petzold A."/>
            <person name="Susuki M."/>
            <person name="Suzuki K.-i.T."/>
            <person name="Hayashi T."/>
            <person name="Toyoda A."/>
            <person name="Oliveira C."/>
            <person name="Osipova E."/>
            <person name="Leigh N.D."/>
            <person name="Simon A."/>
            <person name="Yun M.H."/>
        </authorList>
    </citation>
    <scope>NUCLEOTIDE SEQUENCE</scope>
    <source>
        <strain evidence="2">20211129_DDA</strain>
        <tissue evidence="2">Liver</tissue>
    </source>
</reference>
<comment type="caution">
    <text evidence="2">The sequence shown here is derived from an EMBL/GenBank/DDBJ whole genome shotgun (WGS) entry which is preliminary data.</text>
</comment>
<keyword evidence="3" id="KW-1185">Reference proteome</keyword>
<dbReference type="EMBL" id="JANPWB010000002">
    <property type="protein sequence ID" value="KAJ1207625.1"/>
    <property type="molecule type" value="Genomic_DNA"/>
</dbReference>
<gene>
    <name evidence="2" type="ORF">NDU88_003015</name>
</gene>
<evidence type="ECO:0000256" key="1">
    <source>
        <dbReference type="SAM" id="MobiDB-lite"/>
    </source>
</evidence>
<protein>
    <submittedName>
        <fullName evidence="2">Uncharacterized protein</fullName>
    </submittedName>
</protein>
<evidence type="ECO:0000313" key="3">
    <source>
        <dbReference type="Proteomes" id="UP001066276"/>
    </source>
</evidence>
<dbReference type="AlphaFoldDB" id="A0AAV7W434"/>
<sequence length="86" mass="9208">MVATARQRYRAWNTQHYGGHGRVENGTSLLTRGPASCAGTPGDPRTTQRKTLYLPGAHGDIQRAATHGIKLSGVALSCRLPHTMGL</sequence>
<accession>A0AAV7W434</accession>
<dbReference type="Proteomes" id="UP001066276">
    <property type="component" value="Chromosome 1_2"/>
</dbReference>